<evidence type="ECO:0000313" key="3">
    <source>
        <dbReference type="Proteomes" id="UP001203852"/>
    </source>
</evidence>
<comment type="caution">
    <text evidence="2">The sequence shown here is derived from an EMBL/GenBank/DDBJ whole genome shotgun (WGS) entry which is preliminary data.</text>
</comment>
<feature type="region of interest" description="Disordered" evidence="1">
    <location>
        <begin position="75"/>
        <end position="100"/>
    </location>
</feature>
<proteinExistence type="predicted"/>
<protein>
    <submittedName>
        <fullName evidence="2">Uncharacterized protein</fullName>
    </submittedName>
</protein>
<evidence type="ECO:0000256" key="1">
    <source>
        <dbReference type="SAM" id="MobiDB-lite"/>
    </source>
</evidence>
<feature type="region of interest" description="Disordered" evidence="1">
    <location>
        <begin position="159"/>
        <end position="384"/>
    </location>
</feature>
<name>A0AAN6DZ07_9EURO</name>
<sequence>MSDIEDYAYSPYDDIDDLLWDADPNPELADDLAEHACPSPVYQDEIAGFELQEYHSDWEYYSDDYMDDDPALLKTNTLDGGPPRKAVKKKDNGDVDKRGKKRKLADTVDVAQSEEELLTRCIKGTVWGKPGEQNPPRYNTGQGVKVALMKNWKEVFAITNDGWGKQRHQSDEDESWAKDMSLADMGLQNMQGKALDQAPEGQPAKYKVENDEEDGDEEGGEDEEDVDLMVEDEVEIDEDDTNGLASNKESEPPPSATDAVPLRTDLENNEELPRKRRRVEVEVPVSQLSRTSLVDSVPSQRRSTAKAKGKMPAVQQTESEPVKAQMLNETKSNGIKKRKATDEPEEGGFNRPTASSRAKRVASTTSTVSQNGANSGRQTRSSKK</sequence>
<feature type="compositionally biased region" description="Polar residues" evidence="1">
    <location>
        <begin position="352"/>
        <end position="384"/>
    </location>
</feature>
<dbReference type="Proteomes" id="UP001203852">
    <property type="component" value="Unassembled WGS sequence"/>
</dbReference>
<dbReference type="EMBL" id="MU404353">
    <property type="protein sequence ID" value="KAI1614013.1"/>
    <property type="molecule type" value="Genomic_DNA"/>
</dbReference>
<feature type="compositionally biased region" description="Polar residues" evidence="1">
    <location>
        <begin position="286"/>
        <end position="302"/>
    </location>
</feature>
<accession>A0AAN6DZ07</accession>
<evidence type="ECO:0000313" key="2">
    <source>
        <dbReference type="EMBL" id="KAI1614013.1"/>
    </source>
</evidence>
<feature type="compositionally biased region" description="Acidic residues" evidence="1">
    <location>
        <begin position="210"/>
        <end position="241"/>
    </location>
</feature>
<keyword evidence="3" id="KW-1185">Reference proteome</keyword>
<gene>
    <name evidence="2" type="ORF">EDD36DRAFT_434969</name>
</gene>
<dbReference type="AlphaFoldDB" id="A0AAN6DZ07"/>
<organism evidence="2 3">
    <name type="scientific">Exophiala viscosa</name>
    <dbReference type="NCBI Taxonomy" id="2486360"/>
    <lineage>
        <taxon>Eukaryota</taxon>
        <taxon>Fungi</taxon>
        <taxon>Dikarya</taxon>
        <taxon>Ascomycota</taxon>
        <taxon>Pezizomycotina</taxon>
        <taxon>Eurotiomycetes</taxon>
        <taxon>Chaetothyriomycetidae</taxon>
        <taxon>Chaetothyriales</taxon>
        <taxon>Herpotrichiellaceae</taxon>
        <taxon>Exophiala</taxon>
    </lineage>
</organism>
<reference evidence="2" key="1">
    <citation type="journal article" date="2022" name="bioRxiv">
        <title>Deciphering the potential niche of two novel black yeast fungi from a biological soil crust based on their genomes, phenotypes, and melanin regulation.</title>
        <authorList>
            <consortium name="DOE Joint Genome Institute"/>
            <person name="Carr E.C."/>
            <person name="Barton Q."/>
            <person name="Grambo S."/>
            <person name="Sullivan M."/>
            <person name="Renfro C.M."/>
            <person name="Kuo A."/>
            <person name="Pangilinan J."/>
            <person name="Lipzen A."/>
            <person name="Keymanesh K."/>
            <person name="Savage E."/>
            <person name="Barry K."/>
            <person name="Grigoriev I.V."/>
            <person name="Riekhof W.R."/>
            <person name="Harris S.S."/>
        </authorList>
    </citation>
    <scope>NUCLEOTIDE SEQUENCE</scope>
    <source>
        <strain evidence="2">JF 03-4F</strain>
    </source>
</reference>